<feature type="domain" description="Kinetochore assembly subunit CENP-C N-terminal" evidence="13">
    <location>
        <begin position="1"/>
        <end position="252"/>
    </location>
</feature>
<dbReference type="GO" id="GO:0030496">
    <property type="term" value="C:midbody"/>
    <property type="evidence" value="ECO:0007669"/>
    <property type="project" value="Ensembl"/>
</dbReference>
<keyword evidence="3" id="KW-0238">DNA-binding</keyword>
<feature type="domain" description="CENP-C middle DNMT3B-binding" evidence="12">
    <location>
        <begin position="257"/>
        <end position="441"/>
    </location>
</feature>
<dbReference type="GeneTree" id="ENSGT00390000016737"/>
<proteinExistence type="inferred from homology"/>
<feature type="compositionally biased region" description="Polar residues" evidence="10">
    <location>
        <begin position="8"/>
        <end position="22"/>
    </location>
</feature>
<dbReference type="Gene3D" id="2.60.120.10">
    <property type="entry name" value="Jelly Rolls"/>
    <property type="match status" value="1"/>
</dbReference>
<feature type="region of interest" description="Disordered" evidence="10">
    <location>
        <begin position="300"/>
        <end position="336"/>
    </location>
</feature>
<reference evidence="14" key="1">
    <citation type="submission" date="2025-08" db="UniProtKB">
        <authorList>
            <consortium name="Ensembl"/>
        </authorList>
    </citation>
    <scope>IDENTIFICATION</scope>
</reference>
<evidence type="ECO:0000313" key="15">
    <source>
        <dbReference type="Proteomes" id="UP000694425"/>
    </source>
</evidence>
<feature type="compositionally biased region" description="Basic and acidic residues" evidence="10">
    <location>
        <begin position="502"/>
        <end position="512"/>
    </location>
</feature>
<evidence type="ECO:0000256" key="6">
    <source>
        <dbReference type="ARBA" id="ARBA00064952"/>
    </source>
</evidence>
<accession>A0A8C7BRQ7</accession>
<dbReference type="InterPro" id="IPR011051">
    <property type="entry name" value="RmlC_Cupin_sf"/>
</dbReference>
<evidence type="ECO:0000256" key="3">
    <source>
        <dbReference type="ARBA" id="ARBA00023125"/>
    </source>
</evidence>
<comment type="similarity">
    <text evidence="2">Belongs to the CENP-C/MIF2 family.</text>
</comment>
<evidence type="ECO:0000256" key="5">
    <source>
        <dbReference type="ARBA" id="ARBA00053516"/>
    </source>
</evidence>
<evidence type="ECO:0000256" key="4">
    <source>
        <dbReference type="ARBA" id="ARBA00023242"/>
    </source>
</evidence>
<feature type="compositionally biased region" description="Polar residues" evidence="10">
    <location>
        <begin position="547"/>
        <end position="570"/>
    </location>
</feature>
<dbReference type="GO" id="GO:0051315">
    <property type="term" value="P:attachment of mitotic spindle microtubules to kinetochore"/>
    <property type="evidence" value="ECO:0007669"/>
    <property type="project" value="TreeGrafter"/>
</dbReference>
<feature type="region of interest" description="Disordered" evidence="10">
    <location>
        <begin position="460"/>
        <end position="614"/>
    </location>
</feature>
<dbReference type="PANTHER" id="PTHR16684">
    <property type="entry name" value="CENTROMERE PROTEIN C"/>
    <property type="match status" value="1"/>
</dbReference>
<dbReference type="AlphaFoldDB" id="A0A8C7BRQ7"/>
<keyword evidence="15" id="KW-1185">Reference proteome</keyword>
<evidence type="ECO:0000259" key="12">
    <source>
        <dbReference type="Pfam" id="PF15620"/>
    </source>
</evidence>
<feature type="region of interest" description="Disordered" evidence="10">
    <location>
        <begin position="186"/>
        <end position="213"/>
    </location>
</feature>
<evidence type="ECO:0000256" key="8">
    <source>
        <dbReference type="ARBA" id="ARBA00082151"/>
    </source>
</evidence>
<dbReference type="GO" id="GO:0042802">
    <property type="term" value="F:identical protein binding"/>
    <property type="evidence" value="ECO:0007669"/>
    <property type="project" value="Ensembl"/>
</dbReference>
<sequence length="846" mass="95377">QDCFEENSLANDFSTNSTKSLLYSTPKTGDICIQSPSKEAECQKSHLKSVPVSLRKKEASVPSEVDSGSGQDREVHQQILTAGIGSKSTPDSRKMSSKKLKDRHSEADKELHLPVGSPFVLLDAKASVSQNVISSIAQKKEVYASENSVNTLSSSMEISLKTRKRLNFEDKSALKEVEIANKIPEIEDKVSEEPQERKSSRASQKRVPDLEDEILPQTKKSFSTLFLETVKRKSESSPIVRHIATAPLHSSPSNDVNLLEDEFIIDESERSFASRSWITIPRKAGPLKQCTVNPAENSALLQSKKSREKHHSVSPANLTSDRHCDTAYPVEKSQPSKQKRLGKGCALANELENHCGSTKYEMCNENAEKSSRKKKTIKQKQRRKCKDNVLEEQVDVAQSKEKNTNMSHITQGKLQRYSDRNMEECEEMINTDISQKTDAACLLYSNSPRRNELLVCHNSRRKPTEKSNQSTKNIEEKTIPFKGQKRTTSGSSRAQDFLNAKDSGRIIDHDEISSCSQNESLENDKEDLAKKKNLLRGTRSTKDQDNMSEGNVHQESQIKGFTHNTPAESNLDSREPKISVLERSGPCRLKNYLTPGRNNSDVDDKEVQETSSDSRVKISTVIPEDKIHHKLVLPSNTPNVRRTKRTRLKPLEYWRGERIDYHGRPSGGFVIGGILSPDTVSSKRKSKGDTGRVNKMVARKRICLDNEERKNKFMVNLNIPLGDPLKPTRVKDPETREIIPMDLLRPRDTYQFCVEHGDLKVYKTLDTPIFSAGKLILGPHQEKGKQHVGSDILVFYVNFGDLLCTLHETPYIITTGDSFYVPSGNYYNIKNLLNEESVLLFTQIKR</sequence>
<dbReference type="Ensembl" id="ENSNVIT00000026224.1">
    <property type="protein sequence ID" value="ENSNVIP00000022537.1"/>
    <property type="gene ID" value="ENSNVIG00000017548.1"/>
</dbReference>
<keyword evidence="4" id="KW-0539">Nucleus</keyword>
<feature type="region of interest" description="Disordered" evidence="10">
    <location>
        <begin position="1"/>
        <end position="22"/>
    </location>
</feature>
<dbReference type="GO" id="GO:0051455">
    <property type="term" value="P:spindle attachment to meiosis I kinetochore"/>
    <property type="evidence" value="ECO:0007669"/>
    <property type="project" value="TreeGrafter"/>
</dbReference>
<dbReference type="Pfam" id="PF11699">
    <property type="entry name" value="CENP-C_C"/>
    <property type="match status" value="1"/>
</dbReference>
<feature type="region of interest" description="Disordered" evidence="10">
    <location>
        <begin position="36"/>
        <end position="109"/>
    </location>
</feature>
<feature type="compositionally biased region" description="Basic and acidic residues" evidence="10">
    <location>
        <begin position="186"/>
        <end position="199"/>
    </location>
</feature>
<dbReference type="InterPro" id="IPR014710">
    <property type="entry name" value="RmlC-like_jellyroll"/>
</dbReference>
<dbReference type="GO" id="GO:0016604">
    <property type="term" value="C:nuclear body"/>
    <property type="evidence" value="ECO:0007669"/>
    <property type="project" value="Ensembl"/>
</dbReference>
<feature type="compositionally biased region" description="Basic and acidic residues" evidence="10">
    <location>
        <begin position="600"/>
        <end position="614"/>
    </location>
</feature>
<dbReference type="Pfam" id="PF15620">
    <property type="entry name" value="CENP-C_mid"/>
    <property type="match status" value="1"/>
</dbReference>
<reference evidence="14" key="2">
    <citation type="submission" date="2025-09" db="UniProtKB">
        <authorList>
            <consortium name="Ensembl"/>
        </authorList>
    </citation>
    <scope>IDENTIFICATION</scope>
</reference>
<organism evidence="14 15">
    <name type="scientific">Neovison vison</name>
    <name type="common">American mink</name>
    <name type="synonym">Mustela vison</name>
    <dbReference type="NCBI Taxonomy" id="452646"/>
    <lineage>
        <taxon>Eukaryota</taxon>
        <taxon>Metazoa</taxon>
        <taxon>Chordata</taxon>
        <taxon>Craniata</taxon>
        <taxon>Vertebrata</taxon>
        <taxon>Euteleostomi</taxon>
        <taxon>Mammalia</taxon>
        <taxon>Eutheria</taxon>
        <taxon>Laurasiatheria</taxon>
        <taxon>Carnivora</taxon>
        <taxon>Caniformia</taxon>
        <taxon>Musteloidea</taxon>
        <taxon>Mustelidae</taxon>
        <taxon>Mustelinae</taxon>
        <taxon>Neogale</taxon>
    </lineage>
</organism>
<comment type="function">
    <text evidence="5">Component of the CENPA-NAC (nucleosome-associated) complex, a complex that plays a central role in assembly of kinetochore proteins, mitotic progression and chromosome segregation. The CENPA-NAC complex recruits the CENPA-CAD (nucleosome distal) complex and may be involved in incorporation of newly synthesized CENPA into centromeres. CENPC recruits DNA methylation and DNMT3B to both centromeric and pericentromeric satellite repeats and regulates the histone code in these regions.</text>
</comment>
<dbReference type="GO" id="GO:0051382">
    <property type="term" value="P:kinetochore assembly"/>
    <property type="evidence" value="ECO:0007669"/>
    <property type="project" value="Ensembl"/>
</dbReference>
<dbReference type="InterPro" id="IPR028052">
    <property type="entry name" value="CENP-C_N_dom"/>
</dbReference>
<dbReference type="Proteomes" id="UP000694425">
    <property type="component" value="Unplaced"/>
</dbReference>
<evidence type="ECO:0000256" key="2">
    <source>
        <dbReference type="ARBA" id="ARBA00010291"/>
    </source>
</evidence>
<evidence type="ECO:0000259" key="11">
    <source>
        <dbReference type="Pfam" id="PF11699"/>
    </source>
</evidence>
<dbReference type="InterPro" id="IPR028386">
    <property type="entry name" value="CENP-C/Mif2/cnp3"/>
</dbReference>
<dbReference type="FunFam" id="2.60.120.10:FF:000033">
    <property type="entry name" value="Centromere protein C 1"/>
    <property type="match status" value="1"/>
</dbReference>
<dbReference type="GO" id="GO:0005721">
    <property type="term" value="C:pericentric heterochromatin"/>
    <property type="evidence" value="ECO:0007669"/>
    <property type="project" value="Ensembl"/>
</dbReference>
<dbReference type="GO" id="GO:0019237">
    <property type="term" value="F:centromeric DNA binding"/>
    <property type="evidence" value="ECO:0007669"/>
    <property type="project" value="InterPro"/>
</dbReference>
<dbReference type="InterPro" id="IPR025974">
    <property type="entry name" value="Mif2/CENP-C_cupin"/>
</dbReference>
<name>A0A8C7BRQ7_NEOVI</name>
<dbReference type="InterPro" id="IPR028931">
    <property type="entry name" value="CENP-C_mid"/>
</dbReference>
<dbReference type="GO" id="GO:0000939">
    <property type="term" value="C:inner kinetochore"/>
    <property type="evidence" value="ECO:0007669"/>
    <property type="project" value="Ensembl"/>
</dbReference>
<dbReference type="SUPFAM" id="SSF51182">
    <property type="entry name" value="RmlC-like cupins"/>
    <property type="match status" value="1"/>
</dbReference>
<evidence type="ECO:0000256" key="9">
    <source>
        <dbReference type="ARBA" id="ARBA00083562"/>
    </source>
</evidence>
<evidence type="ECO:0000259" key="13">
    <source>
        <dbReference type="Pfam" id="PF15622"/>
    </source>
</evidence>
<evidence type="ECO:0000256" key="10">
    <source>
        <dbReference type="SAM" id="MobiDB-lite"/>
    </source>
</evidence>
<evidence type="ECO:0000256" key="1">
    <source>
        <dbReference type="ARBA" id="ARBA00004123"/>
    </source>
</evidence>
<dbReference type="PANTHER" id="PTHR16684:SF11">
    <property type="entry name" value="CENTROMERE PROTEIN C"/>
    <property type="match status" value="1"/>
</dbReference>
<comment type="subunit">
    <text evidence="6">Oligomer. Component of the CENPA-NAC complex, at least composed of CENPA, CENPC, CENPH, CENPM, CENPN, CENPT and CENPU. The CENPA-NAC complex interacts with the CENPA-CAD complex, composed of CENPI, CENPK, CENPL, CENPO, CENPP, CENPQ, CENPR and CENPS. Binds to DAXX. Interacts with DNMT3B. Interacts directly with CENPA. Identified in a centromere complex containing histones H2A, H2B and H4, and at least CENPA, CENPB, CENPC, CENPT, CENPN, HJURP, SUPT16H, SSRP1 and RSF1. Interacts with MEIKIN.</text>
</comment>
<evidence type="ECO:0000256" key="7">
    <source>
        <dbReference type="ARBA" id="ARBA00068530"/>
    </source>
</evidence>
<dbReference type="Pfam" id="PF15622">
    <property type="entry name" value="CENP_C_N"/>
    <property type="match status" value="1"/>
</dbReference>
<evidence type="ECO:0000313" key="14">
    <source>
        <dbReference type="Ensembl" id="ENSNVIP00000022537.1"/>
    </source>
</evidence>
<protein>
    <recommendedName>
        <fullName evidence="7">Centromere protein C</fullName>
    </recommendedName>
    <alternativeName>
        <fullName evidence="8">Centromere autoantigen C</fullName>
    </alternativeName>
    <alternativeName>
        <fullName evidence="9">Centromere protein C 1</fullName>
    </alternativeName>
</protein>
<feature type="domain" description="Mif2/CENP-C cupin" evidence="11">
    <location>
        <begin position="759"/>
        <end position="843"/>
    </location>
</feature>
<comment type="subcellular location">
    <subcellularLocation>
        <location evidence="1">Nucleus</location>
    </subcellularLocation>
</comment>